<proteinExistence type="predicted"/>
<organism evidence="1">
    <name type="scientific">marine metagenome</name>
    <dbReference type="NCBI Taxonomy" id="408172"/>
    <lineage>
        <taxon>unclassified sequences</taxon>
        <taxon>metagenomes</taxon>
        <taxon>ecological metagenomes</taxon>
    </lineage>
</organism>
<dbReference type="SUPFAM" id="SSF102588">
    <property type="entry name" value="LmbE-like"/>
    <property type="match status" value="1"/>
</dbReference>
<dbReference type="Gene3D" id="3.40.50.10320">
    <property type="entry name" value="LmbE-like"/>
    <property type="match status" value="1"/>
</dbReference>
<accession>A0A381VUW5</accession>
<reference evidence="1" key="1">
    <citation type="submission" date="2018-05" db="EMBL/GenBank/DDBJ databases">
        <authorList>
            <person name="Lanie J.A."/>
            <person name="Ng W.-L."/>
            <person name="Kazmierczak K.M."/>
            <person name="Andrzejewski T.M."/>
            <person name="Davidsen T.M."/>
            <person name="Wayne K.J."/>
            <person name="Tettelin H."/>
            <person name="Glass J.I."/>
            <person name="Rusch D."/>
            <person name="Podicherti R."/>
            <person name="Tsui H.-C.T."/>
            <person name="Winkler M.E."/>
        </authorList>
    </citation>
    <scope>NUCLEOTIDE SEQUENCE</scope>
</reference>
<dbReference type="Pfam" id="PF02585">
    <property type="entry name" value="PIG-L"/>
    <property type="match status" value="1"/>
</dbReference>
<dbReference type="InterPro" id="IPR024078">
    <property type="entry name" value="LmbE-like_dom_sf"/>
</dbReference>
<dbReference type="EMBL" id="UINC01009865">
    <property type="protein sequence ID" value="SVA44106.1"/>
    <property type="molecule type" value="Genomic_DNA"/>
</dbReference>
<gene>
    <name evidence="1" type="ORF">METZ01_LOCUS96960</name>
</gene>
<evidence type="ECO:0008006" key="2">
    <source>
        <dbReference type="Google" id="ProtNLM"/>
    </source>
</evidence>
<protein>
    <recommendedName>
        <fullName evidence="2">PIG-L family deacetylase</fullName>
    </recommendedName>
</protein>
<name>A0A381VUW5_9ZZZZ</name>
<sequence>MNIPNESDILIIAPHPDDEILGLGGTISKLSSQGHKVTVLTVSGHLPPLYKQAVFEEHKRQAIEAHKIVGAHKSIFLEIPATFVKDQTVAELNGKIYEVLKNTQPKIVFLPFPDRHIDHQVTFASSMVVIRPLHDGKCIELAATYEVLSETHWNAPAIEPVFNPNITVDITDHMETKLSALSCFKDEIMPFPGPRSIEAVEALAKFRGTQAGFAYGESLQLIRMRF</sequence>
<evidence type="ECO:0000313" key="1">
    <source>
        <dbReference type="EMBL" id="SVA44106.1"/>
    </source>
</evidence>
<dbReference type="AlphaFoldDB" id="A0A381VUW5"/>
<dbReference type="InterPro" id="IPR003737">
    <property type="entry name" value="GlcNAc_PI_deacetylase-related"/>
</dbReference>